<comment type="caution">
    <text evidence="5">The sequence shown here is derived from an EMBL/GenBank/DDBJ whole genome shotgun (WGS) entry which is preliminary data.</text>
</comment>
<keyword evidence="2" id="KW-1133">Transmembrane helix</keyword>
<organism evidence="5 6">
    <name type="scientific">Glycomyces rhizosphaerae</name>
    <dbReference type="NCBI Taxonomy" id="2054422"/>
    <lineage>
        <taxon>Bacteria</taxon>
        <taxon>Bacillati</taxon>
        <taxon>Actinomycetota</taxon>
        <taxon>Actinomycetes</taxon>
        <taxon>Glycomycetales</taxon>
        <taxon>Glycomycetaceae</taxon>
        <taxon>Glycomyces</taxon>
    </lineage>
</organism>
<evidence type="ECO:0000256" key="2">
    <source>
        <dbReference type="SAM" id="Phobius"/>
    </source>
</evidence>
<reference evidence="6" key="1">
    <citation type="journal article" date="2019" name="Int. J. Syst. Evol. Microbiol.">
        <title>The Global Catalogue of Microorganisms (GCM) 10K type strain sequencing project: providing services to taxonomists for standard genome sequencing and annotation.</title>
        <authorList>
            <consortium name="The Broad Institute Genomics Platform"/>
            <consortium name="The Broad Institute Genome Sequencing Center for Infectious Disease"/>
            <person name="Wu L."/>
            <person name="Ma J."/>
        </authorList>
    </citation>
    <scope>NUCLEOTIDE SEQUENCE [LARGE SCALE GENOMIC DNA]</scope>
    <source>
        <strain evidence="6">CGMCC 4.7396</strain>
    </source>
</reference>
<name>A0ABV7Q480_9ACTN</name>
<feature type="chain" id="PRO_5047027829" evidence="3">
    <location>
        <begin position="29"/>
        <end position="380"/>
    </location>
</feature>
<keyword evidence="6" id="KW-1185">Reference proteome</keyword>
<feature type="transmembrane region" description="Helical" evidence="2">
    <location>
        <begin position="344"/>
        <end position="363"/>
    </location>
</feature>
<dbReference type="Pfam" id="PF08341">
    <property type="entry name" value="TED"/>
    <property type="match status" value="1"/>
</dbReference>
<sequence>MTRTALKGSLAAAAGLALVLGGVGSALAQDEPAEDFASGTPSGGPGLDLNGQLDGEDMPVNAYMHQLVVENWPYTVYGVQVEMEPETLDPFEERAWGDVPVENLPLVLGVLANGYNGDYASGVLDAAGAGSAITTDEYGVEEIAYAGTQAAIWHLTDGWEIDAEDPTDEVDDVDEQVLAVMDYLIDNAEPIEEPNPEPHFAIDNAEAVTDGSEVGPFTVSTNYSPDSPTSILPPISLTQPEGATLVNERGDALDRFEDGQAIWVEFDGEETGPVTVTAETATWIAPVGRTFAPVDESGADTEGQRLILASQISDRVATEIEFASPDEATSPESEATLPVAGSTLPTVVGIAAALVAGVVVLVLKRRRAGTAGGDRGENDK</sequence>
<dbReference type="Gene3D" id="1.10.150.480">
    <property type="match status" value="1"/>
</dbReference>
<protein>
    <submittedName>
        <fullName evidence="5">Thioester domain-containing protein</fullName>
    </submittedName>
</protein>
<dbReference type="RefSeq" id="WP_387978137.1">
    <property type="nucleotide sequence ID" value="NZ_JBHRWO010000018.1"/>
</dbReference>
<feature type="domain" description="Thioester" evidence="4">
    <location>
        <begin position="102"/>
        <end position="189"/>
    </location>
</feature>
<dbReference type="InterPro" id="IPR013552">
    <property type="entry name" value="Thioester_dom"/>
</dbReference>
<evidence type="ECO:0000256" key="1">
    <source>
        <dbReference type="SAM" id="MobiDB-lite"/>
    </source>
</evidence>
<evidence type="ECO:0000313" key="5">
    <source>
        <dbReference type="EMBL" id="MFC3494408.1"/>
    </source>
</evidence>
<proteinExistence type="predicted"/>
<keyword evidence="2" id="KW-0812">Transmembrane</keyword>
<keyword evidence="3" id="KW-0732">Signal</keyword>
<dbReference type="EMBL" id="JBHRWO010000018">
    <property type="protein sequence ID" value="MFC3494408.1"/>
    <property type="molecule type" value="Genomic_DNA"/>
</dbReference>
<feature type="region of interest" description="Disordered" evidence="1">
    <location>
        <begin position="33"/>
        <end position="52"/>
    </location>
</feature>
<evidence type="ECO:0000313" key="6">
    <source>
        <dbReference type="Proteomes" id="UP001595712"/>
    </source>
</evidence>
<feature type="signal peptide" evidence="3">
    <location>
        <begin position="1"/>
        <end position="28"/>
    </location>
</feature>
<accession>A0ABV7Q480</accession>
<evidence type="ECO:0000259" key="4">
    <source>
        <dbReference type="Pfam" id="PF08341"/>
    </source>
</evidence>
<dbReference type="Proteomes" id="UP001595712">
    <property type="component" value="Unassembled WGS sequence"/>
</dbReference>
<gene>
    <name evidence="5" type="ORF">ACFO8M_18130</name>
</gene>
<evidence type="ECO:0000256" key="3">
    <source>
        <dbReference type="SAM" id="SignalP"/>
    </source>
</evidence>
<keyword evidence="2" id="KW-0472">Membrane</keyword>